<dbReference type="GeneID" id="79315022"/>
<dbReference type="InterPro" id="IPR013422">
    <property type="entry name" value="CRISPR-assoc_prot_Cas5_N"/>
</dbReference>
<dbReference type="InterPro" id="IPR013421">
    <property type="entry name" value="CRISPR-assoc_prot_Cas5_HALMA"/>
</dbReference>
<proteinExistence type="predicted"/>
<dbReference type="RefSeq" id="WP_276305440.1">
    <property type="nucleotide sequence ID" value="NZ_CP119992.1"/>
</dbReference>
<keyword evidence="4" id="KW-1185">Reference proteome</keyword>
<evidence type="ECO:0000313" key="3">
    <source>
        <dbReference type="EMBL" id="MFC7316043.1"/>
    </source>
</evidence>
<sequence>MSRSSTDVPEDGEAAIPEERGESDTLPETCLSFELHGPWAHFRRVEGNIVKQTYRVIPRTTVAGIVAAIVGLDRDSYYDAFGPSVSAMAVEPVAPLRTINLPQNTLSTAKEHMTTMPSRGHARISLPDPTEPRQQHNYEVLVDPAYRIDLRLTDGELRRRLREHLETGTAHYPTSLGLSEHLAEVEYLGEFEVTPRERETTAVDSVVMEAVDDVELEPGTEVRVERSPAFMEADGDGRTTTGFRSLAYAADASSLRVQGVETAEVDGRHVMFA</sequence>
<dbReference type="NCBIfam" id="TIGR02592">
    <property type="entry name" value="cas_Cas5h"/>
    <property type="match status" value="1"/>
</dbReference>
<dbReference type="EMBL" id="JBHTBF010000001">
    <property type="protein sequence ID" value="MFC7316043.1"/>
    <property type="molecule type" value="Genomic_DNA"/>
</dbReference>
<dbReference type="NCBIfam" id="TIGR02593">
    <property type="entry name" value="CRISPR_cas5"/>
    <property type="match status" value="1"/>
</dbReference>
<evidence type="ECO:0000256" key="2">
    <source>
        <dbReference type="SAM" id="MobiDB-lite"/>
    </source>
</evidence>
<dbReference type="Proteomes" id="UP001596547">
    <property type="component" value="Unassembled WGS sequence"/>
</dbReference>
<dbReference type="Gene3D" id="3.30.70.2660">
    <property type="match status" value="1"/>
</dbReference>
<gene>
    <name evidence="3" type="primary">cas5b</name>
    <name evidence="3" type="ORF">ACFQPE_04435</name>
</gene>
<dbReference type="InterPro" id="IPR021124">
    <property type="entry name" value="CRISPR-assoc_prot_Cas5"/>
</dbReference>
<name>A0ABD6A753_9EURY</name>
<organism evidence="3 4">
    <name type="scientific">Halomarina halobia</name>
    <dbReference type="NCBI Taxonomy" id="3033386"/>
    <lineage>
        <taxon>Archaea</taxon>
        <taxon>Methanobacteriati</taxon>
        <taxon>Methanobacteriota</taxon>
        <taxon>Stenosarchaea group</taxon>
        <taxon>Halobacteria</taxon>
        <taxon>Halobacteriales</taxon>
        <taxon>Natronomonadaceae</taxon>
        <taxon>Halomarina</taxon>
    </lineage>
</organism>
<keyword evidence="1" id="KW-0051">Antiviral defense</keyword>
<dbReference type="GO" id="GO:0051607">
    <property type="term" value="P:defense response to virus"/>
    <property type="evidence" value="ECO:0007669"/>
    <property type="project" value="UniProtKB-KW"/>
</dbReference>
<evidence type="ECO:0000256" key="1">
    <source>
        <dbReference type="ARBA" id="ARBA00023118"/>
    </source>
</evidence>
<feature type="region of interest" description="Disordered" evidence="2">
    <location>
        <begin position="1"/>
        <end position="25"/>
    </location>
</feature>
<dbReference type="AlphaFoldDB" id="A0ABD6A753"/>
<reference evidence="3 4" key="1">
    <citation type="journal article" date="2019" name="Int. J. Syst. Evol. Microbiol.">
        <title>The Global Catalogue of Microorganisms (GCM) 10K type strain sequencing project: providing services to taxonomists for standard genome sequencing and annotation.</title>
        <authorList>
            <consortium name="The Broad Institute Genomics Platform"/>
            <consortium name="The Broad Institute Genome Sequencing Center for Infectious Disease"/>
            <person name="Wu L."/>
            <person name="Ma J."/>
        </authorList>
    </citation>
    <scope>NUCLEOTIDE SEQUENCE [LARGE SCALE GENOMIC DNA]</scope>
    <source>
        <strain evidence="3 4">PSR21</strain>
    </source>
</reference>
<evidence type="ECO:0000313" key="4">
    <source>
        <dbReference type="Proteomes" id="UP001596547"/>
    </source>
</evidence>
<dbReference type="Pfam" id="PF09704">
    <property type="entry name" value="Cas_Cas5d"/>
    <property type="match status" value="1"/>
</dbReference>
<accession>A0ABD6A753</accession>
<protein>
    <submittedName>
        <fullName evidence="3">Type I-B CRISPR-associated protein Cas5b</fullName>
    </submittedName>
</protein>
<comment type="caution">
    <text evidence="3">The sequence shown here is derived from an EMBL/GenBank/DDBJ whole genome shotgun (WGS) entry which is preliminary data.</text>
</comment>